<reference evidence="3" key="1">
    <citation type="journal article" date="2023" name="G3 (Bethesda)">
        <title>A reference genome for the long-term kleptoplast-retaining sea slug Elysia crispata morphotype clarki.</title>
        <authorList>
            <person name="Eastman K.E."/>
            <person name="Pendleton A.L."/>
            <person name="Shaikh M.A."/>
            <person name="Suttiyut T."/>
            <person name="Ogas R."/>
            <person name="Tomko P."/>
            <person name="Gavelis G."/>
            <person name="Widhalm J.R."/>
            <person name="Wisecaver J.H."/>
        </authorList>
    </citation>
    <scope>NUCLEOTIDE SEQUENCE</scope>
    <source>
        <strain evidence="3">ECLA1</strain>
    </source>
</reference>
<keyword evidence="4" id="KW-1185">Reference proteome</keyword>
<feature type="compositionally biased region" description="Low complexity" evidence="1">
    <location>
        <begin position="397"/>
        <end position="411"/>
    </location>
</feature>
<accession>A0AAE1DU29</accession>
<dbReference type="Proteomes" id="UP001283361">
    <property type="component" value="Unassembled WGS sequence"/>
</dbReference>
<dbReference type="AlphaFoldDB" id="A0AAE1DU29"/>
<feature type="signal peptide" evidence="2">
    <location>
        <begin position="1"/>
        <end position="20"/>
    </location>
</feature>
<organism evidence="3 4">
    <name type="scientific">Elysia crispata</name>
    <name type="common">lettuce slug</name>
    <dbReference type="NCBI Taxonomy" id="231223"/>
    <lineage>
        <taxon>Eukaryota</taxon>
        <taxon>Metazoa</taxon>
        <taxon>Spiralia</taxon>
        <taxon>Lophotrochozoa</taxon>
        <taxon>Mollusca</taxon>
        <taxon>Gastropoda</taxon>
        <taxon>Heterobranchia</taxon>
        <taxon>Euthyneura</taxon>
        <taxon>Panpulmonata</taxon>
        <taxon>Sacoglossa</taxon>
        <taxon>Placobranchoidea</taxon>
        <taxon>Plakobranchidae</taxon>
        <taxon>Elysia</taxon>
    </lineage>
</organism>
<sequence>MTSPMPWCLLPLMSCQLAVARLKQRLLPLKYSWRAGSSPPSTLMKQRPSLFRRLMGGMRTSSARSSQSLDSEHSDDNDGGGGGQSIDKGDDISQSSRTFSFLRRNSSKRRKGGDRGDNSNVQAHYSRRLGGYVNWAYSPEYESYPPNASKMPFHLPAQKIELRDIQSSGRRLSISQNSLIVQTASEITASLSKLNEPGTDFSGGLRPEHASELTSRLDRRGGAAGGARSPSLPPTPLTPRSPMGTQSPFSSPRASPLPSRRSPSPRRFDVGFASAVANLCEQAHTIAEQDRFKKYGVKTEDSITSSSPTYRGRSRQRPRPPLQAQSPVLGSPLPSPAYPRARGVVGGGGMGGNGGNGNGDPSGFYRSTSLETRSRSPSPNLTATPPTRSGSTSLIQRSRSPSPAASPPMTRRPNRRLPPEPRMSQPPSNLSSTTSSPAKPASLNLSEPRYRGDPRHPPVSSLSAPSTKDTLPVRGAASPPGRSGNINFPRLNASPTRVPKLNIPVSSGGGNSSQHPPPYHQLPQQQPHPHHHHPHHQQQQQQHPAPPAPGRVGRPEPYSPTERNNLNKLSEPSRASTLPMRTSGGYTNPRTGGGSPGDEQPWAGGKDSRDTREPRDSGAARNSRSLPRTSQGAPVSHRPNSRSPHLPRGAQRGPAADDRSNMAAGGRDLQNTNGSPVRGVGRSRGAGVPVVPNGFKPKGRKPQEKYEMRGDNTAPQEDSDEDDDDWC</sequence>
<keyword evidence="2" id="KW-0732">Signal</keyword>
<comment type="caution">
    <text evidence="3">The sequence shown here is derived from an EMBL/GenBank/DDBJ whole genome shotgun (WGS) entry which is preliminary data.</text>
</comment>
<evidence type="ECO:0000256" key="1">
    <source>
        <dbReference type="SAM" id="MobiDB-lite"/>
    </source>
</evidence>
<feature type="compositionally biased region" description="Polar residues" evidence="1">
    <location>
        <begin position="561"/>
        <end position="590"/>
    </location>
</feature>
<feature type="compositionally biased region" description="Polar residues" evidence="1">
    <location>
        <begin position="620"/>
        <end position="633"/>
    </location>
</feature>
<feature type="compositionally biased region" description="Acidic residues" evidence="1">
    <location>
        <begin position="717"/>
        <end position="727"/>
    </location>
</feature>
<feature type="compositionally biased region" description="Basic and acidic residues" evidence="1">
    <location>
        <begin position="606"/>
        <end position="618"/>
    </location>
</feature>
<feature type="compositionally biased region" description="Low complexity" evidence="1">
    <location>
        <begin position="425"/>
        <end position="443"/>
    </location>
</feature>
<feature type="compositionally biased region" description="Polar residues" evidence="1">
    <location>
        <begin position="59"/>
        <end position="69"/>
    </location>
</feature>
<feature type="compositionally biased region" description="Basic and acidic residues" evidence="1">
    <location>
        <begin position="701"/>
        <end position="710"/>
    </location>
</feature>
<feature type="region of interest" description="Disordered" evidence="1">
    <location>
        <begin position="57"/>
        <end position="123"/>
    </location>
</feature>
<gene>
    <name evidence="3" type="ORF">RRG08_054983</name>
</gene>
<feature type="compositionally biased region" description="Low complexity" evidence="1">
    <location>
        <begin position="240"/>
        <end position="262"/>
    </location>
</feature>
<evidence type="ECO:0000313" key="3">
    <source>
        <dbReference type="EMBL" id="KAK3783091.1"/>
    </source>
</evidence>
<dbReference type="EMBL" id="JAWDGP010002456">
    <property type="protein sequence ID" value="KAK3783091.1"/>
    <property type="molecule type" value="Genomic_DNA"/>
</dbReference>
<proteinExistence type="predicted"/>
<evidence type="ECO:0000313" key="4">
    <source>
        <dbReference type="Proteomes" id="UP001283361"/>
    </source>
</evidence>
<feature type="chain" id="PRO_5042014012" evidence="2">
    <location>
        <begin position="21"/>
        <end position="727"/>
    </location>
</feature>
<feature type="region of interest" description="Disordered" evidence="1">
    <location>
        <begin position="298"/>
        <end position="727"/>
    </location>
</feature>
<feature type="compositionally biased region" description="Gly residues" evidence="1">
    <location>
        <begin position="344"/>
        <end position="360"/>
    </location>
</feature>
<feature type="compositionally biased region" description="Basic and acidic residues" evidence="1">
    <location>
        <begin position="206"/>
        <end position="221"/>
    </location>
</feature>
<evidence type="ECO:0000256" key="2">
    <source>
        <dbReference type="SAM" id="SignalP"/>
    </source>
</evidence>
<feature type="compositionally biased region" description="Polar residues" evidence="1">
    <location>
        <begin position="460"/>
        <end position="469"/>
    </location>
</feature>
<feature type="region of interest" description="Disordered" evidence="1">
    <location>
        <begin position="194"/>
        <end position="266"/>
    </location>
</feature>
<feature type="compositionally biased region" description="Polar residues" evidence="1">
    <location>
        <begin position="365"/>
        <end position="396"/>
    </location>
</feature>
<feature type="compositionally biased region" description="Low complexity" evidence="1">
    <location>
        <begin position="674"/>
        <end position="692"/>
    </location>
</feature>
<name>A0AAE1DU29_9GAST</name>
<protein>
    <submittedName>
        <fullName evidence="3">Uncharacterized protein</fullName>
    </submittedName>
</protein>